<proteinExistence type="predicted"/>
<evidence type="ECO:0000313" key="2">
    <source>
        <dbReference type="Proteomes" id="UP000463051"/>
    </source>
</evidence>
<reference evidence="1 2" key="1">
    <citation type="submission" date="2019-11" db="EMBL/GenBank/DDBJ databases">
        <title>Paenibacillus monticola sp. nov., a novel PGPR strain isolated from mountain sample in China.</title>
        <authorList>
            <person name="Zhao Q."/>
            <person name="Li H.-P."/>
            <person name="Zhang J.-L."/>
        </authorList>
    </citation>
    <scope>NUCLEOTIDE SEQUENCE [LARGE SCALE GENOMIC DNA]</scope>
    <source>
        <strain evidence="1 2">LC-T2</strain>
    </source>
</reference>
<gene>
    <name evidence="1" type="ORF">GJB61_02705</name>
</gene>
<dbReference type="AlphaFoldDB" id="A0A7X2L042"/>
<dbReference type="PANTHER" id="PTHR39166">
    <property type="entry name" value="BLL1166 PROTEIN"/>
    <property type="match status" value="1"/>
</dbReference>
<keyword evidence="2" id="KW-1185">Reference proteome</keyword>
<dbReference type="Pfam" id="PF06042">
    <property type="entry name" value="NTP_transf_6"/>
    <property type="match status" value="1"/>
</dbReference>
<dbReference type="EMBL" id="WJXB01000001">
    <property type="protein sequence ID" value="MRN51909.1"/>
    <property type="molecule type" value="Genomic_DNA"/>
</dbReference>
<sequence>MSLFQAARSLGPHPYFIGAGCLVQTVWNKLTERPPEYGIGDVDIIYYDEADLSYAAEDAMITKGKEFFVGTPFPVDIKNQARVHLWYRDKFGIDLQPYHSLEAAIDTWPTTATCLGARLKEDDSWHIYAPFGLGDLFSLIVRPNKVLINESIYCSKAQKWKKLWPELQIIPWED</sequence>
<dbReference type="InterPro" id="IPR009267">
    <property type="entry name" value="NTP_transf_6"/>
</dbReference>
<dbReference type="PANTHER" id="PTHR39166:SF1">
    <property type="entry name" value="BLL1166 PROTEIN"/>
    <property type="match status" value="1"/>
</dbReference>
<dbReference type="Proteomes" id="UP000463051">
    <property type="component" value="Unassembled WGS sequence"/>
</dbReference>
<protein>
    <recommendedName>
        <fullName evidence="3">Nucleotidyltransferase family protein</fullName>
    </recommendedName>
</protein>
<name>A0A7X2L042_9BACL</name>
<evidence type="ECO:0000313" key="1">
    <source>
        <dbReference type="EMBL" id="MRN51909.1"/>
    </source>
</evidence>
<evidence type="ECO:0008006" key="3">
    <source>
        <dbReference type="Google" id="ProtNLM"/>
    </source>
</evidence>
<comment type="caution">
    <text evidence="1">The sequence shown here is derived from an EMBL/GenBank/DDBJ whole genome shotgun (WGS) entry which is preliminary data.</text>
</comment>
<organism evidence="1 2">
    <name type="scientific">Paenibacillus monticola</name>
    <dbReference type="NCBI Taxonomy" id="2666075"/>
    <lineage>
        <taxon>Bacteria</taxon>
        <taxon>Bacillati</taxon>
        <taxon>Bacillota</taxon>
        <taxon>Bacilli</taxon>
        <taxon>Bacillales</taxon>
        <taxon>Paenibacillaceae</taxon>
        <taxon>Paenibacillus</taxon>
    </lineage>
</organism>
<accession>A0A7X2L042</accession>